<reference evidence="2 3" key="1">
    <citation type="submission" date="2018-05" db="EMBL/GenBank/DDBJ databases">
        <title>Lujinxingia marina gen. nov. sp. nov., a new facultative anaerobic member of the class Deltaproteobacteria, and proposal of Lujinxingaceae fam. nov.</title>
        <authorList>
            <person name="Li C.-M."/>
        </authorList>
    </citation>
    <scope>NUCLEOTIDE SEQUENCE [LARGE SCALE GENOMIC DNA]</scope>
    <source>
        <strain evidence="2 3">B210</strain>
    </source>
</reference>
<accession>A0A328C9W7</accession>
<comment type="caution">
    <text evidence="2">The sequence shown here is derived from an EMBL/GenBank/DDBJ whole genome shotgun (WGS) entry which is preliminary data.</text>
</comment>
<evidence type="ECO:0000256" key="1">
    <source>
        <dbReference type="SAM" id="Phobius"/>
    </source>
</evidence>
<dbReference type="AlphaFoldDB" id="A0A328C9W7"/>
<protein>
    <recommendedName>
        <fullName evidence="4">Tetratricopeptide repeat protein</fullName>
    </recommendedName>
</protein>
<keyword evidence="1" id="KW-1133">Transmembrane helix</keyword>
<dbReference type="EMBL" id="QHKO01000002">
    <property type="protein sequence ID" value="RAL23932.1"/>
    <property type="molecule type" value="Genomic_DNA"/>
</dbReference>
<name>A0A328C9W7_9DELT</name>
<evidence type="ECO:0000313" key="3">
    <source>
        <dbReference type="Proteomes" id="UP000249169"/>
    </source>
</evidence>
<dbReference type="RefSeq" id="WP_111729186.1">
    <property type="nucleotide sequence ID" value="NZ_QHKO01000002.1"/>
</dbReference>
<dbReference type="Proteomes" id="UP000249169">
    <property type="component" value="Unassembled WGS sequence"/>
</dbReference>
<sequence length="351" mass="39264">MAITPRTILTSAAPATVAVVSLYVFTVLGTAAYHSAKSSDLNRADLSPDQTIASNASCDVVFDHFGNDQHNWSENAWIHYALCFEQQAQSSSVVEITQEALTHYPRSEVLFNIQGYHLIEQGLYGQAIDTLQRGLQNVQVQRTGTMANNLAWASLWDQRAIPLKDARSLYLRSLSLSPNTCETLHTGLFVEYAIAQKAHGLDRFEALKRFADLRQQYNGCLNRMNHADEHTALEIAGATVLFESIDSGNPDNVSALTRQSVAKLSDHFRGETIDEICRQAMPMADMHHQCVETVTSAAHTNRLMKQNHVERNQKAQRQIEVLNQNGQNIRVIRSPHSEPRPMGFECNHGIR</sequence>
<dbReference type="OrthoDB" id="5488485at2"/>
<dbReference type="Gene3D" id="1.25.40.10">
    <property type="entry name" value="Tetratricopeptide repeat domain"/>
    <property type="match status" value="1"/>
</dbReference>
<proteinExistence type="predicted"/>
<keyword evidence="1" id="KW-0812">Transmembrane</keyword>
<gene>
    <name evidence="2" type="ORF">DL240_07230</name>
</gene>
<keyword evidence="1" id="KW-0472">Membrane</keyword>
<feature type="transmembrane region" description="Helical" evidence="1">
    <location>
        <begin position="12"/>
        <end position="33"/>
    </location>
</feature>
<keyword evidence="3" id="KW-1185">Reference proteome</keyword>
<evidence type="ECO:0000313" key="2">
    <source>
        <dbReference type="EMBL" id="RAL23932.1"/>
    </source>
</evidence>
<organism evidence="2 3">
    <name type="scientific">Lujinxingia litoralis</name>
    <dbReference type="NCBI Taxonomy" id="2211119"/>
    <lineage>
        <taxon>Bacteria</taxon>
        <taxon>Deltaproteobacteria</taxon>
        <taxon>Bradymonadales</taxon>
        <taxon>Lujinxingiaceae</taxon>
        <taxon>Lujinxingia</taxon>
    </lineage>
</organism>
<dbReference type="InterPro" id="IPR011990">
    <property type="entry name" value="TPR-like_helical_dom_sf"/>
</dbReference>
<evidence type="ECO:0008006" key="4">
    <source>
        <dbReference type="Google" id="ProtNLM"/>
    </source>
</evidence>
<dbReference type="SUPFAM" id="SSF48452">
    <property type="entry name" value="TPR-like"/>
    <property type="match status" value="1"/>
</dbReference>